<dbReference type="Gene3D" id="2.60.40.1080">
    <property type="match status" value="1"/>
</dbReference>
<evidence type="ECO:0000313" key="3">
    <source>
        <dbReference type="Proteomes" id="UP000264071"/>
    </source>
</evidence>
<accession>A0A3D4VDF2</accession>
<feature type="compositionally biased region" description="Low complexity" evidence="1">
    <location>
        <begin position="1"/>
        <end position="14"/>
    </location>
</feature>
<reference evidence="2 3" key="1">
    <citation type="journal article" date="2018" name="Nat. Biotechnol.">
        <title>A standardized bacterial taxonomy based on genome phylogeny substantially revises the tree of life.</title>
        <authorList>
            <person name="Parks D.H."/>
            <person name="Chuvochina M."/>
            <person name="Waite D.W."/>
            <person name="Rinke C."/>
            <person name="Skarshewski A."/>
            <person name="Chaumeil P.A."/>
            <person name="Hugenholtz P."/>
        </authorList>
    </citation>
    <scope>NUCLEOTIDE SEQUENCE [LARGE SCALE GENOMIC DNA]</scope>
    <source>
        <strain evidence="2">UBA8844</strain>
    </source>
</reference>
<evidence type="ECO:0008006" key="4">
    <source>
        <dbReference type="Google" id="ProtNLM"/>
    </source>
</evidence>
<sequence>MSAATSTLHTAATRTQEKGMNRRKKLLHFARMLILAGLSACDACPSANNTEPVEPTLVMSASPKDQRVAQGASTLFTVTVGRKNFAGPVTLSAPPGGLPLGVTVDFDPQTLPEGVLQSTMRVSVSATAPVQYVAEPPLLPVPIYAKGPNDLAATATPNVQIVPSSLAGITLNATPSALTVSVGQNGESLVTIARQGNYSAPVTLALTTSFVGMNASLTPVNGVPDTWRLQFVVTDADALRKAAASATAGLELAYVLRASGQGLPDITTNLKVLVVFGSFLPTPERDARVVAGAQDVVRVTLGRSAGLTAAIAMAMDEAPAGITGTFAPNPATGDATSLTVRAAASVAPGEYEIKFKSTPPTGMGLVEMLTRMKVVVVAPPPIQPSCVLAAPASLSVVAGNTTSGTLGVTRASDFSGVVNVSVGAASGSSIPTGMSFAFDPPLELRASTTLRVTTTAATPAGTYSLVVSGSSANGACTSSPLSVVVTPVVTPPPPPPPTSAVTRIVIEPTNAEITAPATQQYSARLYNASGAVIAVETGGSIEYSASNGTPSNNVATINPTTGLATGVSAGTITITARYVRNGVQVVQVSTPLLVYAAGSSGHYGSATMSTNGNVRTIAREDSVLFQIIVRNTAGTAVTSGVNPAPTVSSSNPGAISVRSTTGPVPGYFFWMKAAPGATLNTEVGIRYDVNGAGGELLIRVVP</sequence>
<dbReference type="Proteomes" id="UP000264071">
    <property type="component" value="Unassembled WGS sequence"/>
</dbReference>
<proteinExistence type="predicted"/>
<evidence type="ECO:0000313" key="2">
    <source>
        <dbReference type="EMBL" id="HCT58854.1"/>
    </source>
</evidence>
<dbReference type="AlphaFoldDB" id="A0A3D4VDF2"/>
<name>A0A3D4VDF2_9BACT</name>
<organism evidence="2 3">
    <name type="scientific">Gemmatimonas aurantiaca</name>
    <dbReference type="NCBI Taxonomy" id="173480"/>
    <lineage>
        <taxon>Bacteria</taxon>
        <taxon>Pseudomonadati</taxon>
        <taxon>Gemmatimonadota</taxon>
        <taxon>Gemmatimonadia</taxon>
        <taxon>Gemmatimonadales</taxon>
        <taxon>Gemmatimonadaceae</taxon>
        <taxon>Gemmatimonas</taxon>
    </lineage>
</organism>
<feature type="region of interest" description="Disordered" evidence="1">
    <location>
        <begin position="1"/>
        <end position="20"/>
    </location>
</feature>
<dbReference type="EMBL" id="DPIY01000012">
    <property type="protein sequence ID" value="HCT58854.1"/>
    <property type="molecule type" value="Genomic_DNA"/>
</dbReference>
<evidence type="ECO:0000256" key="1">
    <source>
        <dbReference type="SAM" id="MobiDB-lite"/>
    </source>
</evidence>
<gene>
    <name evidence="2" type="ORF">DGD08_16765</name>
</gene>
<comment type="caution">
    <text evidence="2">The sequence shown here is derived from an EMBL/GenBank/DDBJ whole genome shotgun (WGS) entry which is preliminary data.</text>
</comment>
<protein>
    <recommendedName>
        <fullName evidence="4">BIG2 domain-containing protein</fullName>
    </recommendedName>
</protein>